<dbReference type="GO" id="GO:0032259">
    <property type="term" value="P:methylation"/>
    <property type="evidence" value="ECO:0007669"/>
    <property type="project" value="UniProtKB-KW"/>
</dbReference>
<dbReference type="EMBL" id="AVPF01000027">
    <property type="protein sequence ID" value="KGX86952.1"/>
    <property type="molecule type" value="Genomic_DNA"/>
</dbReference>
<dbReference type="eggNOG" id="ENOG502ZNH6">
    <property type="taxonomic scope" value="Bacteria"/>
</dbReference>
<dbReference type="STRING" id="1385511.GCA_000425225_03375"/>
<dbReference type="GO" id="GO:0008168">
    <property type="term" value="F:methyltransferase activity"/>
    <property type="evidence" value="ECO:0007669"/>
    <property type="project" value="UniProtKB-KW"/>
</dbReference>
<comment type="caution">
    <text evidence="1">The sequence shown here is derived from an EMBL/GenBank/DDBJ whole genome shotgun (WGS) entry which is preliminary data.</text>
</comment>
<dbReference type="AlphaFoldDB" id="A0A0A5HTK8"/>
<keyword evidence="1" id="KW-0808">Transferase</keyword>
<protein>
    <submittedName>
        <fullName evidence="1">Serine hydroxymethyltransferase</fullName>
    </submittedName>
</protein>
<sequence length="254" mass="29983">MIVLNMEKGMFLFEQHHHALVSGIMAMHWRFDGFLGEHLREQVEYAVAQHDRAWIPLDGHPIWNDDKQQPYSFIDYPMKEKMVRYQEGVDQVEMRSNYGGLLCSLHYRSFFPEVSEDESIQAFISDEEARQKKLKNELGEMIGDEQLNFHFDLLQFCDDLSLYCCMNEPGVTKEEELSWFRDGFPQRFNFAPDGIVAYWDGKNAVALEPFPFQSTFQVDIPFRELRPEQIEEVGFPQAWKESVLHNRTIKFVPR</sequence>
<dbReference type="Pfam" id="PF13030">
    <property type="entry name" value="DUF3891"/>
    <property type="match status" value="1"/>
</dbReference>
<organism evidence="1 2">
    <name type="scientific">Pontibacillus marinus BH030004 = DSM 16465</name>
    <dbReference type="NCBI Taxonomy" id="1385511"/>
    <lineage>
        <taxon>Bacteria</taxon>
        <taxon>Bacillati</taxon>
        <taxon>Bacillota</taxon>
        <taxon>Bacilli</taxon>
        <taxon>Bacillales</taxon>
        <taxon>Bacillaceae</taxon>
        <taxon>Pontibacillus</taxon>
    </lineage>
</organism>
<dbReference type="Proteomes" id="UP000030403">
    <property type="component" value="Unassembled WGS sequence"/>
</dbReference>
<evidence type="ECO:0000313" key="1">
    <source>
        <dbReference type="EMBL" id="KGX86952.1"/>
    </source>
</evidence>
<proteinExistence type="predicted"/>
<dbReference type="InterPro" id="IPR024992">
    <property type="entry name" value="DUF3891"/>
</dbReference>
<reference evidence="1 2" key="1">
    <citation type="submission" date="2013-08" db="EMBL/GenBank/DDBJ databases">
        <authorList>
            <person name="Huang J."/>
            <person name="Wang G."/>
        </authorList>
    </citation>
    <scope>NUCLEOTIDE SEQUENCE [LARGE SCALE GENOMIC DNA]</scope>
    <source>
        <strain evidence="1 2">BH030004</strain>
    </source>
</reference>
<name>A0A0A5HTK8_9BACI</name>
<dbReference type="OrthoDB" id="190426at2"/>
<accession>A0A0A5HTK8</accession>
<keyword evidence="1" id="KW-0489">Methyltransferase</keyword>
<keyword evidence="2" id="KW-1185">Reference proteome</keyword>
<evidence type="ECO:0000313" key="2">
    <source>
        <dbReference type="Proteomes" id="UP000030403"/>
    </source>
</evidence>
<gene>
    <name evidence="1" type="ORF">N783_10600</name>
</gene>
<dbReference type="RefSeq" id="WP_027446978.1">
    <property type="nucleotide sequence ID" value="NZ_AULJ01000044.1"/>
</dbReference>